<feature type="compositionally biased region" description="Polar residues" evidence="1">
    <location>
        <begin position="1"/>
        <end position="15"/>
    </location>
</feature>
<dbReference type="PANTHER" id="PTHR22876">
    <property type="entry name" value="ZGC:101016"/>
    <property type="match status" value="1"/>
</dbReference>
<reference evidence="2" key="1">
    <citation type="submission" date="2025-08" db="UniProtKB">
        <authorList>
            <consortium name="Ensembl"/>
        </authorList>
    </citation>
    <scope>IDENTIFICATION</scope>
</reference>
<dbReference type="GeneTree" id="ENSGT00440000033805"/>
<feature type="compositionally biased region" description="Acidic residues" evidence="1">
    <location>
        <begin position="195"/>
        <end position="216"/>
    </location>
</feature>
<organism evidence="2 3">
    <name type="scientific">Cyprinus carpio carpio</name>
    <dbReference type="NCBI Taxonomy" id="630221"/>
    <lineage>
        <taxon>Eukaryota</taxon>
        <taxon>Metazoa</taxon>
        <taxon>Chordata</taxon>
        <taxon>Craniata</taxon>
        <taxon>Vertebrata</taxon>
        <taxon>Euteleostomi</taxon>
        <taxon>Actinopterygii</taxon>
        <taxon>Neopterygii</taxon>
        <taxon>Teleostei</taxon>
        <taxon>Ostariophysi</taxon>
        <taxon>Cypriniformes</taxon>
        <taxon>Cyprinidae</taxon>
        <taxon>Cyprininae</taxon>
        <taxon>Cyprinus</taxon>
    </lineage>
</organism>
<feature type="region of interest" description="Disordered" evidence="1">
    <location>
        <begin position="170"/>
        <end position="216"/>
    </location>
</feature>
<reference evidence="2" key="2">
    <citation type="submission" date="2025-09" db="UniProtKB">
        <authorList>
            <consortium name="Ensembl"/>
        </authorList>
    </citation>
    <scope>IDENTIFICATION</scope>
</reference>
<proteinExistence type="predicted"/>
<dbReference type="Ensembl" id="ENSCCRT00000151395.1">
    <property type="protein sequence ID" value="ENSCCRP00000151051.1"/>
    <property type="gene ID" value="ENSCCRG00000079367.1"/>
</dbReference>
<dbReference type="OMA" id="MNFERTE"/>
<feature type="region of interest" description="Disordered" evidence="1">
    <location>
        <begin position="1"/>
        <end position="26"/>
    </location>
</feature>
<evidence type="ECO:0000313" key="3">
    <source>
        <dbReference type="Proteomes" id="UP001108240"/>
    </source>
</evidence>
<sequence>STQWRPSPGQSTANLHAQKDGESSGCRFHRTSWCKWAPVEGRPAWTLFCSGTVDSRKGNIAHSKTGNVSRSRGQKHQNVTAFKNDKYGASEQVKKAKSKAHDGLCQHCKDVLEWKVKYNKYKPLTQPRKCVKCLQKTVKDAYHIICKPCALKLELCAKCGKKEEIVIPLDKKEEEEVEDSSQPNKGKIQKKKDKEEDDDEDFDDLGFSNDDGDSDS</sequence>
<evidence type="ECO:0000256" key="1">
    <source>
        <dbReference type="SAM" id="MobiDB-lite"/>
    </source>
</evidence>
<dbReference type="Pfam" id="PF10217">
    <property type="entry name" value="DUF2039"/>
    <property type="match status" value="1"/>
</dbReference>
<protein>
    <submittedName>
        <fullName evidence="2">Chromosome 9 open reading frame 85</fullName>
    </submittedName>
</protein>
<accession>A0A9J8B8W3</accession>
<dbReference type="Proteomes" id="UP001108240">
    <property type="component" value="Unplaced"/>
</dbReference>
<dbReference type="AlphaFoldDB" id="A0A9J8B8W3"/>
<name>A0A9J8B8W3_CYPCA</name>
<keyword evidence="3" id="KW-1185">Reference proteome</keyword>
<dbReference type="PANTHER" id="PTHR22876:SF5">
    <property type="entry name" value="CHROMOSOME 9 OPEN READING FRAME 85"/>
    <property type="match status" value="1"/>
</dbReference>
<dbReference type="InterPro" id="IPR019351">
    <property type="entry name" value="DUF2039"/>
</dbReference>
<evidence type="ECO:0000313" key="2">
    <source>
        <dbReference type="Ensembl" id="ENSCCRP00000151051.1"/>
    </source>
</evidence>